<proteinExistence type="predicted"/>
<dbReference type="Gramene" id="Pp3c17_13931V3.1">
    <property type="protein sequence ID" value="PAC:32908527.CDS.1"/>
    <property type="gene ID" value="Pp3c17_13931"/>
</dbReference>
<dbReference type="InParanoid" id="A0A2K1J3V6"/>
<reference evidence="2" key="3">
    <citation type="submission" date="2020-12" db="UniProtKB">
        <authorList>
            <consortium name="EnsemblPlants"/>
        </authorList>
    </citation>
    <scope>IDENTIFICATION</scope>
</reference>
<organism evidence="1">
    <name type="scientific">Physcomitrium patens</name>
    <name type="common">Spreading-leaved earth moss</name>
    <name type="synonym">Physcomitrella patens</name>
    <dbReference type="NCBI Taxonomy" id="3218"/>
    <lineage>
        <taxon>Eukaryota</taxon>
        <taxon>Viridiplantae</taxon>
        <taxon>Streptophyta</taxon>
        <taxon>Embryophyta</taxon>
        <taxon>Bryophyta</taxon>
        <taxon>Bryophytina</taxon>
        <taxon>Bryopsida</taxon>
        <taxon>Funariidae</taxon>
        <taxon>Funariales</taxon>
        <taxon>Funariaceae</taxon>
        <taxon>Physcomitrium</taxon>
    </lineage>
</organism>
<dbReference type="AlphaFoldDB" id="A0A2K1J3V6"/>
<gene>
    <name evidence="1" type="ORF">PHYPA_022053</name>
</gene>
<reference evidence="1 3" key="1">
    <citation type="journal article" date="2008" name="Science">
        <title>The Physcomitrella genome reveals evolutionary insights into the conquest of land by plants.</title>
        <authorList>
            <person name="Rensing S."/>
            <person name="Lang D."/>
            <person name="Zimmer A."/>
            <person name="Terry A."/>
            <person name="Salamov A."/>
            <person name="Shapiro H."/>
            <person name="Nishiyama T."/>
            <person name="Perroud P.-F."/>
            <person name="Lindquist E."/>
            <person name="Kamisugi Y."/>
            <person name="Tanahashi T."/>
            <person name="Sakakibara K."/>
            <person name="Fujita T."/>
            <person name="Oishi K."/>
            <person name="Shin-I T."/>
            <person name="Kuroki Y."/>
            <person name="Toyoda A."/>
            <person name="Suzuki Y."/>
            <person name="Hashimoto A."/>
            <person name="Yamaguchi K."/>
            <person name="Sugano A."/>
            <person name="Kohara Y."/>
            <person name="Fujiyama A."/>
            <person name="Anterola A."/>
            <person name="Aoki S."/>
            <person name="Ashton N."/>
            <person name="Barbazuk W.B."/>
            <person name="Barker E."/>
            <person name="Bennetzen J."/>
            <person name="Bezanilla M."/>
            <person name="Blankenship R."/>
            <person name="Cho S.H."/>
            <person name="Dutcher S."/>
            <person name="Estelle M."/>
            <person name="Fawcett J.A."/>
            <person name="Gundlach H."/>
            <person name="Hanada K."/>
            <person name="Heyl A."/>
            <person name="Hicks K.A."/>
            <person name="Hugh J."/>
            <person name="Lohr M."/>
            <person name="Mayer K."/>
            <person name="Melkozernov A."/>
            <person name="Murata T."/>
            <person name="Nelson D."/>
            <person name="Pils B."/>
            <person name="Prigge M."/>
            <person name="Reiss B."/>
            <person name="Renner T."/>
            <person name="Rombauts S."/>
            <person name="Rushton P."/>
            <person name="Sanderfoot A."/>
            <person name="Schween G."/>
            <person name="Shiu S.-H."/>
            <person name="Stueber K."/>
            <person name="Theodoulou F.L."/>
            <person name="Tu H."/>
            <person name="Van de Peer Y."/>
            <person name="Verrier P.J."/>
            <person name="Waters E."/>
            <person name="Wood A."/>
            <person name="Yang L."/>
            <person name="Cove D."/>
            <person name="Cuming A."/>
            <person name="Hasebe M."/>
            <person name="Lucas S."/>
            <person name="Mishler D.B."/>
            <person name="Reski R."/>
            <person name="Grigoriev I."/>
            <person name="Quatrano R.S."/>
            <person name="Boore J.L."/>
        </authorList>
    </citation>
    <scope>NUCLEOTIDE SEQUENCE [LARGE SCALE GENOMIC DNA]</scope>
    <source>
        <strain evidence="2 3">cv. Gransden 2004</strain>
    </source>
</reference>
<dbReference type="Proteomes" id="UP000006727">
    <property type="component" value="Chromosome 17"/>
</dbReference>
<protein>
    <submittedName>
        <fullName evidence="1 2">Uncharacterized protein</fullName>
    </submittedName>
</protein>
<dbReference type="EnsemblPlants" id="Pp3c17_13931V3.1">
    <property type="protein sequence ID" value="PAC:32908527.CDS.1"/>
    <property type="gene ID" value="Pp3c17_13931"/>
</dbReference>
<sequence>MEGQQHCMAENREAALTLRTRLFSDLLSTIHFHLRATKYLHQKRDQRNVSTLCQSFLCFSSIMYCTLGITIRCSRKLGAATERRAT</sequence>
<name>A0A2K1J3V6_PHYPA</name>
<evidence type="ECO:0000313" key="2">
    <source>
        <dbReference type="EnsemblPlants" id="PAC:32908527.CDS.1"/>
    </source>
</evidence>
<evidence type="ECO:0000313" key="1">
    <source>
        <dbReference type="EMBL" id="PNR36202.1"/>
    </source>
</evidence>
<accession>A0A2K1J3V6</accession>
<evidence type="ECO:0000313" key="3">
    <source>
        <dbReference type="Proteomes" id="UP000006727"/>
    </source>
</evidence>
<keyword evidence="3" id="KW-1185">Reference proteome</keyword>
<reference evidence="1 3" key="2">
    <citation type="journal article" date="2018" name="Plant J.">
        <title>The Physcomitrella patens chromosome-scale assembly reveals moss genome structure and evolution.</title>
        <authorList>
            <person name="Lang D."/>
            <person name="Ullrich K.K."/>
            <person name="Murat F."/>
            <person name="Fuchs J."/>
            <person name="Jenkins J."/>
            <person name="Haas F.B."/>
            <person name="Piednoel M."/>
            <person name="Gundlach H."/>
            <person name="Van Bel M."/>
            <person name="Meyberg R."/>
            <person name="Vives C."/>
            <person name="Morata J."/>
            <person name="Symeonidi A."/>
            <person name="Hiss M."/>
            <person name="Muchero W."/>
            <person name="Kamisugi Y."/>
            <person name="Saleh O."/>
            <person name="Blanc G."/>
            <person name="Decker E.L."/>
            <person name="van Gessel N."/>
            <person name="Grimwood J."/>
            <person name="Hayes R.D."/>
            <person name="Graham S.W."/>
            <person name="Gunter L.E."/>
            <person name="McDaniel S.F."/>
            <person name="Hoernstein S.N.W."/>
            <person name="Larsson A."/>
            <person name="Li F.W."/>
            <person name="Perroud P.F."/>
            <person name="Phillips J."/>
            <person name="Ranjan P."/>
            <person name="Rokshar D.S."/>
            <person name="Rothfels C.J."/>
            <person name="Schneider L."/>
            <person name="Shu S."/>
            <person name="Stevenson D.W."/>
            <person name="Thummler F."/>
            <person name="Tillich M."/>
            <person name="Villarreal Aguilar J.C."/>
            <person name="Widiez T."/>
            <person name="Wong G.K."/>
            <person name="Wymore A."/>
            <person name="Zhang Y."/>
            <person name="Zimmer A.D."/>
            <person name="Quatrano R.S."/>
            <person name="Mayer K.F.X."/>
            <person name="Goodstein D."/>
            <person name="Casacuberta J.M."/>
            <person name="Vandepoele K."/>
            <person name="Reski R."/>
            <person name="Cuming A.C."/>
            <person name="Tuskan G.A."/>
            <person name="Maumus F."/>
            <person name="Salse J."/>
            <person name="Schmutz J."/>
            <person name="Rensing S.A."/>
        </authorList>
    </citation>
    <scope>NUCLEOTIDE SEQUENCE [LARGE SCALE GENOMIC DNA]</scope>
    <source>
        <strain evidence="2 3">cv. Gransden 2004</strain>
    </source>
</reference>
<dbReference type="EMBL" id="ABEU02000017">
    <property type="protein sequence ID" value="PNR36202.1"/>
    <property type="molecule type" value="Genomic_DNA"/>
</dbReference>